<evidence type="ECO:0000313" key="2">
    <source>
        <dbReference type="EMBL" id="TPX54611.1"/>
    </source>
</evidence>
<feature type="transmembrane region" description="Helical" evidence="1">
    <location>
        <begin position="404"/>
        <end position="424"/>
    </location>
</feature>
<evidence type="ECO:0000256" key="1">
    <source>
        <dbReference type="SAM" id="Phobius"/>
    </source>
</evidence>
<evidence type="ECO:0000313" key="3">
    <source>
        <dbReference type="Proteomes" id="UP000318582"/>
    </source>
</evidence>
<gene>
    <name evidence="2" type="ORF">PhCBS80983_g05854</name>
</gene>
<keyword evidence="1" id="KW-0812">Transmembrane</keyword>
<proteinExistence type="predicted"/>
<feature type="transmembrane region" description="Helical" evidence="1">
    <location>
        <begin position="21"/>
        <end position="41"/>
    </location>
</feature>
<comment type="caution">
    <text evidence="2">The sequence shown here is derived from an EMBL/GenBank/DDBJ whole genome shotgun (WGS) entry which is preliminary data.</text>
</comment>
<dbReference type="EMBL" id="QEAQ01000147">
    <property type="protein sequence ID" value="TPX54611.1"/>
    <property type="molecule type" value="Genomic_DNA"/>
</dbReference>
<accession>A0A507DT18</accession>
<name>A0A507DT18_9FUNG</name>
<dbReference type="Proteomes" id="UP000318582">
    <property type="component" value="Unassembled WGS sequence"/>
</dbReference>
<keyword evidence="1" id="KW-1133">Transmembrane helix</keyword>
<dbReference type="AlphaFoldDB" id="A0A507DT18"/>
<sequence length="516" mass="57739">MFKFVLYKDGTDQEILRRTLLLARLILMVLWLLVFACFRRVSRAYVWSRLERTGTADVRLLMPKGVADELWKLYQSRAWYLAVVCASLMVAQNIDYMSGVLVTADMRTTSGCGKGPYWEPAVKAQGDGVKLDQFDQHLGEVAKAYDGKRIDNPWYVPNVFSSSSRWAPTLQDTPGFLLNCEYEEREAFMSVNVSLPDVRPQAFLGSMKDFARSSLGQELVADVPDDQLGVETTYPMTQRISDGSATIPVMLFHSLATWTGQTELGSPVVMVKMMAGALLFDEWVTFPPKDRKGVVREGNTLFRGHTCQIVEKGFQWPWRMHIISFFDRFIKQDKNACLGHYTRAMPYGILDDLEGLTNNDIFNDIHCLGGTTLPTTLLTMMTNFQEPLPTLITRKHTCVEVGPVSIIAFALPLLVILILGVLVITHRLPITQSALNQLPDGQLQWALHALQEVYTPTTQVIGPNTLKHPILVAKQHHGGIGLSSGSERLAAPPQFYAAAAGNRSWVYQSLEIIEAP</sequence>
<reference evidence="2 3" key="1">
    <citation type="journal article" date="2019" name="Sci. Rep.">
        <title>Comparative genomics of chytrid fungi reveal insights into the obligate biotrophic and pathogenic lifestyle of Synchytrium endobioticum.</title>
        <authorList>
            <person name="van de Vossenberg B.T.L.H."/>
            <person name="Warris S."/>
            <person name="Nguyen H.D.T."/>
            <person name="van Gent-Pelzer M.P.E."/>
            <person name="Joly D.L."/>
            <person name="van de Geest H.C."/>
            <person name="Bonants P.J.M."/>
            <person name="Smith D.S."/>
            <person name="Levesque C.A."/>
            <person name="van der Lee T.A.J."/>
        </authorList>
    </citation>
    <scope>NUCLEOTIDE SEQUENCE [LARGE SCALE GENOMIC DNA]</scope>
    <source>
        <strain evidence="2 3">CBS 809.83</strain>
    </source>
</reference>
<organism evidence="2 3">
    <name type="scientific">Powellomyces hirtus</name>
    <dbReference type="NCBI Taxonomy" id="109895"/>
    <lineage>
        <taxon>Eukaryota</taxon>
        <taxon>Fungi</taxon>
        <taxon>Fungi incertae sedis</taxon>
        <taxon>Chytridiomycota</taxon>
        <taxon>Chytridiomycota incertae sedis</taxon>
        <taxon>Chytridiomycetes</taxon>
        <taxon>Spizellomycetales</taxon>
        <taxon>Powellomycetaceae</taxon>
        <taxon>Powellomyces</taxon>
    </lineage>
</organism>
<keyword evidence="1" id="KW-0472">Membrane</keyword>
<keyword evidence="3" id="KW-1185">Reference proteome</keyword>
<protein>
    <submittedName>
        <fullName evidence="2">Uncharacterized protein</fullName>
    </submittedName>
</protein>